<gene>
    <name evidence="2" type="ORF">IV501_02260</name>
    <name evidence="3" type="ORF">IV501_14895</name>
</gene>
<protein>
    <recommendedName>
        <fullName evidence="5">O-antigen ligase family protein</fullName>
    </recommendedName>
</protein>
<feature type="transmembrane region" description="Helical" evidence="1">
    <location>
        <begin position="136"/>
        <end position="154"/>
    </location>
</feature>
<keyword evidence="1" id="KW-0812">Transmembrane</keyword>
<name>A0A934SGV8_9MICO</name>
<evidence type="ECO:0000313" key="3">
    <source>
        <dbReference type="EMBL" id="MBK4348925.1"/>
    </source>
</evidence>
<feature type="transmembrane region" description="Helical" evidence="1">
    <location>
        <begin position="166"/>
        <end position="197"/>
    </location>
</feature>
<feature type="transmembrane region" description="Helical" evidence="1">
    <location>
        <begin position="113"/>
        <end position="130"/>
    </location>
</feature>
<feature type="transmembrane region" description="Helical" evidence="1">
    <location>
        <begin position="31"/>
        <end position="64"/>
    </location>
</feature>
<keyword evidence="4" id="KW-1185">Reference proteome</keyword>
<dbReference type="AlphaFoldDB" id="A0A934SGV8"/>
<accession>A0A934SGV8</accession>
<dbReference type="RefSeq" id="WP_200554778.1">
    <property type="nucleotide sequence ID" value="NZ_JAEPES010000001.1"/>
</dbReference>
<keyword evidence="1" id="KW-0472">Membrane</keyword>
<dbReference type="EMBL" id="JAEPES010000001">
    <property type="protein sequence ID" value="MBK4346447.1"/>
    <property type="molecule type" value="Genomic_DNA"/>
</dbReference>
<comment type="caution">
    <text evidence="2">The sequence shown here is derived from an EMBL/GenBank/DDBJ whole genome shotgun (WGS) entry which is preliminary data.</text>
</comment>
<proteinExistence type="predicted"/>
<evidence type="ECO:0000313" key="4">
    <source>
        <dbReference type="Proteomes" id="UP000636458"/>
    </source>
</evidence>
<organism evidence="2 4">
    <name type="scientific">Lacisediminihabitans changchengi</name>
    <dbReference type="NCBI Taxonomy" id="2787634"/>
    <lineage>
        <taxon>Bacteria</taxon>
        <taxon>Bacillati</taxon>
        <taxon>Actinomycetota</taxon>
        <taxon>Actinomycetes</taxon>
        <taxon>Micrococcales</taxon>
        <taxon>Microbacteriaceae</taxon>
        <taxon>Lacisediminihabitans</taxon>
    </lineage>
</organism>
<evidence type="ECO:0000313" key="2">
    <source>
        <dbReference type="EMBL" id="MBK4346447.1"/>
    </source>
</evidence>
<feature type="transmembrane region" description="Helical" evidence="1">
    <location>
        <begin position="76"/>
        <end position="101"/>
    </location>
</feature>
<reference evidence="2" key="1">
    <citation type="submission" date="2021-01" db="EMBL/GenBank/DDBJ databases">
        <title>Lacisediminihabitans sp. nov. strain G11-30, isolated from Antarctic Soil.</title>
        <authorList>
            <person name="Li J."/>
        </authorList>
    </citation>
    <scope>NUCLEOTIDE SEQUENCE</scope>
    <source>
        <strain evidence="2">G11-30</strain>
    </source>
</reference>
<keyword evidence="1" id="KW-1133">Transmembrane helix</keyword>
<dbReference type="EMBL" id="JAEPES010000005">
    <property type="protein sequence ID" value="MBK4348925.1"/>
    <property type="molecule type" value="Genomic_DNA"/>
</dbReference>
<dbReference type="Proteomes" id="UP000636458">
    <property type="component" value="Unassembled WGS sequence"/>
</dbReference>
<feature type="transmembrane region" description="Helical" evidence="1">
    <location>
        <begin position="346"/>
        <end position="364"/>
    </location>
</feature>
<sequence>MQNPISAIISRIHQAGACIYGRKGFARVERILSIVAAATIFLPSPVATRLTVGTIIAIVCFPFAARQFASNRPARWVLWATFAIVPVALVTALVSLSLPSGREWNTNSLIQRLLEYVAFVGAMVACGWCAKVNGIQVTGIVLGTFGALFSIVFITSAQAENPWKYVLAWPLSLLFASLLARAPLLISVVSMLGLAYVSFAFESRNAAGALVLAAVLAVIIKRRKRGLSPGRVVAFGGAIVLTCAAVFIALTSMVSAGLFGHVLQSRQSSQGAIGLLAGRIEPLALLGYFKNSPLGVGIGVVPSRTDRAAAIHELSAGANFKNLNTDYIYERLVGERVDLHSIVGTFWYDAGLIGLVIGLFLIFVVGRGILATRTNYVVIAFAAVQGLWDLLFSPLGANGRWVGIALALVLVASAEKFSGSPELREPAGIQT</sequence>
<evidence type="ECO:0000256" key="1">
    <source>
        <dbReference type="SAM" id="Phobius"/>
    </source>
</evidence>
<feature type="transmembrane region" description="Helical" evidence="1">
    <location>
        <begin position="232"/>
        <end position="259"/>
    </location>
</feature>
<evidence type="ECO:0008006" key="5">
    <source>
        <dbReference type="Google" id="ProtNLM"/>
    </source>
</evidence>